<sequence>MDKSYEFFLALHLYSLYASGFLMFFYLVLTQGNFKTEFIFIRRIRLFLPIYYVFLALMLFTGSLLLAIKQFQTHLNLWLMIFSWIFIFALAIFHFIQFKKARRLRRYITFRRISFMILFCELVLLILPFLTGKYL</sequence>
<dbReference type="Proteomes" id="UP000409545">
    <property type="component" value="Unassembled WGS sequence"/>
</dbReference>
<evidence type="ECO:0000313" key="8">
    <source>
        <dbReference type="EMBL" id="EAL9205224.1"/>
    </source>
</evidence>
<feature type="transmembrane region" description="Helical" evidence="1">
    <location>
        <begin position="110"/>
        <end position="130"/>
    </location>
</feature>
<feature type="transmembrane region" description="Helical" evidence="1">
    <location>
        <begin position="77"/>
        <end position="98"/>
    </location>
</feature>
<dbReference type="GeneID" id="66544839"/>
<accession>A0A0Q2T146</accession>
<dbReference type="AlphaFoldDB" id="A0A0Q2T146"/>
<dbReference type="EMBL" id="AACSIE010000013">
    <property type="protein sequence ID" value="EAL9205224.1"/>
    <property type="molecule type" value="Genomic_DNA"/>
</dbReference>
<reference evidence="4 12" key="2">
    <citation type="submission" date="2018-06" db="EMBL/GenBank/DDBJ databases">
        <authorList>
            <consortium name="NARMS: The National Antimicrobial Resistance Monitoring System"/>
        </authorList>
    </citation>
    <scope>NUCLEOTIDE SEQUENCE [LARGE SCALE GENOMIC DNA]</scope>
    <source>
        <strain evidence="8 14">CVM N17C171</strain>
        <strain evidence="6 10">CVM N17C548</strain>
        <strain evidence="4 12">FSIS11807978</strain>
        <strain evidence="7 9">FSIS11812579</strain>
        <strain evidence="2 15">FSIS1609200</strain>
        <strain evidence="5 13">FSIS1711007</strain>
    </source>
</reference>
<dbReference type="EMBL" id="AACDUL010000010">
    <property type="protein sequence ID" value="EAK1509871.1"/>
    <property type="molecule type" value="Genomic_DNA"/>
</dbReference>
<name>A0A0Q2T146_CAMCO</name>
<organism evidence="4 12">
    <name type="scientific">Campylobacter coli</name>
    <dbReference type="NCBI Taxonomy" id="195"/>
    <lineage>
        <taxon>Bacteria</taxon>
        <taxon>Pseudomonadati</taxon>
        <taxon>Campylobacterota</taxon>
        <taxon>Epsilonproteobacteria</taxon>
        <taxon>Campylobacterales</taxon>
        <taxon>Campylobacteraceae</taxon>
        <taxon>Campylobacter</taxon>
    </lineage>
</organism>
<gene>
    <name evidence="5" type="ORF">B9Q54_08420</name>
    <name evidence="2" type="ORF">BU953_07580</name>
    <name evidence="4" type="ORF">C6T04_07930</name>
    <name evidence="3" type="ORF">CJD00_06330</name>
    <name evidence="6" type="ORF">DSX26_08215</name>
    <name evidence="7" type="ORF">DYF97_08730</name>
    <name evidence="8" type="ORF">DYU70_08700</name>
</gene>
<keyword evidence="1" id="KW-0812">Transmembrane</keyword>
<dbReference type="RefSeq" id="WP_002778609.1">
    <property type="nucleotide sequence ID" value="NZ_AANHVQ020000022.1"/>
</dbReference>
<evidence type="ECO:0000313" key="5">
    <source>
        <dbReference type="EMBL" id="EAK5104282.1"/>
    </source>
</evidence>
<evidence type="ECO:0008006" key="16">
    <source>
        <dbReference type="Google" id="ProtNLM"/>
    </source>
</evidence>
<evidence type="ECO:0000313" key="6">
    <source>
        <dbReference type="EMBL" id="EAL6851437.1"/>
    </source>
</evidence>
<evidence type="ECO:0000313" key="9">
    <source>
        <dbReference type="Proteomes" id="UP000333665"/>
    </source>
</evidence>
<dbReference type="EMBL" id="AACRQU010000027">
    <property type="protein sequence ID" value="EAL8417435.1"/>
    <property type="molecule type" value="Genomic_DNA"/>
</dbReference>
<feature type="transmembrane region" description="Helical" evidence="1">
    <location>
        <begin position="50"/>
        <end position="71"/>
    </location>
</feature>
<feature type="transmembrane region" description="Helical" evidence="1">
    <location>
        <begin position="6"/>
        <end position="29"/>
    </location>
</feature>
<evidence type="ECO:0000313" key="12">
    <source>
        <dbReference type="Proteomes" id="UP000365807"/>
    </source>
</evidence>
<proteinExistence type="predicted"/>
<reference evidence="3 11" key="1">
    <citation type="submission" date="2018-05" db="EMBL/GenBank/DDBJ databases">
        <authorList>
            <consortium name="GenomeTrakr network: Whole genome sequencing for foodborne pathogen traceback"/>
        </authorList>
    </citation>
    <scope>NUCLEOTIDE SEQUENCE [LARGE SCALE GENOMIC DNA]</scope>
    <source>
        <strain evidence="3 11">NC_C6016</strain>
    </source>
</reference>
<evidence type="ECO:0000313" key="11">
    <source>
        <dbReference type="Proteomes" id="UP000361993"/>
    </source>
</evidence>
<dbReference type="Proteomes" id="UP000365807">
    <property type="component" value="Unassembled WGS sequence"/>
</dbReference>
<evidence type="ECO:0000313" key="10">
    <source>
        <dbReference type="Proteomes" id="UP000352088"/>
    </source>
</evidence>
<dbReference type="Proteomes" id="UP000411403">
    <property type="component" value="Unassembled WGS sequence"/>
</dbReference>
<dbReference type="EMBL" id="AACGFG010000012">
    <property type="protein sequence ID" value="EAK4358833.1"/>
    <property type="molecule type" value="Genomic_DNA"/>
</dbReference>
<evidence type="ECO:0000313" key="3">
    <source>
        <dbReference type="EMBL" id="EAK1509871.1"/>
    </source>
</evidence>
<dbReference type="EMBL" id="AABUYW010000015">
    <property type="protein sequence ID" value="EAJ1077458.1"/>
    <property type="molecule type" value="Genomic_DNA"/>
</dbReference>
<evidence type="ECO:0000313" key="2">
    <source>
        <dbReference type="EMBL" id="EAJ1077458.1"/>
    </source>
</evidence>
<evidence type="ECO:0000256" key="1">
    <source>
        <dbReference type="SAM" id="Phobius"/>
    </source>
</evidence>
<dbReference type="Proteomes" id="UP000557830">
    <property type="component" value="Unassembled WGS sequence"/>
</dbReference>
<dbReference type="Proteomes" id="UP000333665">
    <property type="component" value="Unassembled WGS sequence"/>
</dbReference>
<dbReference type="KEGG" id="ccoo:ATE51_03968"/>
<comment type="caution">
    <text evidence="4">The sequence shown here is derived from an EMBL/GenBank/DDBJ whole genome shotgun (WGS) entry which is preliminary data.</text>
</comment>
<keyword evidence="1" id="KW-1133">Transmembrane helix</keyword>
<keyword evidence="1" id="KW-0472">Membrane</keyword>
<dbReference type="Proteomes" id="UP000352088">
    <property type="component" value="Unassembled WGS sequence"/>
</dbReference>
<dbReference type="EMBL" id="AACGUZ010000020">
    <property type="protein sequence ID" value="EAK5104282.1"/>
    <property type="molecule type" value="Genomic_DNA"/>
</dbReference>
<evidence type="ECO:0000313" key="13">
    <source>
        <dbReference type="Proteomes" id="UP000409545"/>
    </source>
</evidence>
<evidence type="ECO:0000313" key="15">
    <source>
        <dbReference type="Proteomes" id="UP000557830"/>
    </source>
</evidence>
<dbReference type="KEGG" id="ccof:VC76_07945"/>
<dbReference type="eggNOG" id="ENOG5032HH1">
    <property type="taxonomic scope" value="Bacteria"/>
</dbReference>
<evidence type="ECO:0000313" key="4">
    <source>
        <dbReference type="EMBL" id="EAK4358833.1"/>
    </source>
</evidence>
<dbReference type="EMBL" id="AACQHW010000010">
    <property type="protein sequence ID" value="EAL6851437.1"/>
    <property type="molecule type" value="Genomic_DNA"/>
</dbReference>
<evidence type="ECO:0000313" key="7">
    <source>
        <dbReference type="EMBL" id="EAL8417435.1"/>
    </source>
</evidence>
<dbReference type="Proteomes" id="UP000361993">
    <property type="component" value="Unassembled WGS sequence"/>
</dbReference>
<protein>
    <recommendedName>
        <fullName evidence="16">Integral membrane protein</fullName>
    </recommendedName>
</protein>
<evidence type="ECO:0000313" key="14">
    <source>
        <dbReference type="Proteomes" id="UP000411403"/>
    </source>
</evidence>